<keyword evidence="4 8" id="KW-0812">Transmembrane</keyword>
<evidence type="ECO:0000256" key="3">
    <source>
        <dbReference type="ARBA" id="ARBA00022475"/>
    </source>
</evidence>
<dbReference type="PANTHER" id="PTHR13285">
    <property type="entry name" value="ACYLTRANSFERASE"/>
    <property type="match status" value="1"/>
</dbReference>
<evidence type="ECO:0000256" key="2">
    <source>
        <dbReference type="ARBA" id="ARBA00010323"/>
    </source>
</evidence>
<sequence>MVFSSLIFLFRFMPIFFLFYFILPMKYKNLCLLIFSLLFYSWGEPKYIILMIASILVDYCISQRIWKEKENKKKQKILLSTSIIFNIGILFVFKYYNFIADNINNIFKSNIPLSSMTLPLGISFYTFQTLSYTIDVYRGRIRPEKNIVNFATFVTMFPQLIAGPIVKYTDIKEKLVNRRNNWSLVEEGVEDFIVGLGKKVLLANNLGMLWEEAQNIGFSNISTPMTWLSLLAFSLQIYYDFSGYSTMAIGLGKCLGFVFPKNFNYPYISKSVSEFWRRWHITLGSWFKDYLYIPLGGNRKGAKRSFLNLLIVWFLTGLWHGAEFNFILWGLYFFLLISLEKLILNKYLNNYKFLTHAYTIFMLLIGWAIFAITDLNLLKVFLKQLFLFKYNTEWIYYLQNYIIIIVIGVLCSTPVVTSIWNRLKINKYVSTLFLISIFILSVAYLVDSSYNPFLYFRF</sequence>
<feature type="transmembrane region" description="Helical" evidence="8">
    <location>
        <begin position="146"/>
        <end position="166"/>
    </location>
</feature>
<evidence type="ECO:0000313" key="9">
    <source>
        <dbReference type="EMBL" id="MBC5640716.1"/>
    </source>
</evidence>
<protein>
    <submittedName>
        <fullName evidence="9">MBOAT family protein</fullName>
    </submittedName>
</protein>
<dbReference type="InterPro" id="IPR051085">
    <property type="entry name" value="MB_O-acyltransferase"/>
</dbReference>
<dbReference type="Proteomes" id="UP000662088">
    <property type="component" value="Unassembled WGS sequence"/>
</dbReference>
<evidence type="ECO:0000256" key="8">
    <source>
        <dbReference type="SAM" id="Phobius"/>
    </source>
</evidence>
<feature type="transmembrane region" description="Helical" evidence="8">
    <location>
        <begin position="428"/>
        <end position="446"/>
    </location>
</feature>
<evidence type="ECO:0000313" key="10">
    <source>
        <dbReference type="Proteomes" id="UP000662088"/>
    </source>
</evidence>
<dbReference type="InterPro" id="IPR004299">
    <property type="entry name" value="MBOAT_fam"/>
</dbReference>
<keyword evidence="10" id="KW-1185">Reference proteome</keyword>
<dbReference type="InterPro" id="IPR024194">
    <property type="entry name" value="Ac/AlaTfrase_AlgI/DltB"/>
</dbReference>
<comment type="similarity">
    <text evidence="2 7">Belongs to the membrane-bound acyltransferase family.</text>
</comment>
<feature type="transmembrane region" description="Helical" evidence="8">
    <location>
        <begin position="77"/>
        <end position="96"/>
    </location>
</feature>
<comment type="caution">
    <text evidence="9">The sequence shown here is derived from an EMBL/GenBank/DDBJ whole genome shotgun (WGS) entry which is preliminary data.</text>
</comment>
<dbReference type="GO" id="GO:0042121">
    <property type="term" value="P:alginic acid biosynthetic process"/>
    <property type="evidence" value="ECO:0007669"/>
    <property type="project" value="InterPro"/>
</dbReference>
<feature type="transmembrane region" description="Helical" evidence="8">
    <location>
        <begin position="7"/>
        <end position="27"/>
    </location>
</feature>
<evidence type="ECO:0000256" key="4">
    <source>
        <dbReference type="ARBA" id="ARBA00022692"/>
    </source>
</evidence>
<dbReference type="PIRSF" id="PIRSF500217">
    <property type="entry name" value="AlgI"/>
    <property type="match status" value="1"/>
</dbReference>
<feature type="transmembrane region" description="Helical" evidence="8">
    <location>
        <begin position="326"/>
        <end position="344"/>
    </location>
</feature>
<dbReference type="InterPro" id="IPR028362">
    <property type="entry name" value="AlgI"/>
</dbReference>
<dbReference type="GO" id="GO:0005886">
    <property type="term" value="C:plasma membrane"/>
    <property type="evidence" value="ECO:0007669"/>
    <property type="project" value="UniProtKB-SubCell"/>
</dbReference>
<dbReference type="AlphaFoldDB" id="A0A8I0AB61"/>
<feature type="transmembrane region" description="Helical" evidence="8">
    <location>
        <begin position="356"/>
        <end position="382"/>
    </location>
</feature>
<dbReference type="EMBL" id="JACOOQ010000016">
    <property type="protein sequence ID" value="MBC5640716.1"/>
    <property type="molecule type" value="Genomic_DNA"/>
</dbReference>
<evidence type="ECO:0000256" key="1">
    <source>
        <dbReference type="ARBA" id="ARBA00004651"/>
    </source>
</evidence>
<evidence type="ECO:0000256" key="5">
    <source>
        <dbReference type="ARBA" id="ARBA00022989"/>
    </source>
</evidence>
<keyword evidence="5 8" id="KW-1133">Transmembrane helix</keyword>
<dbReference type="PIRSF" id="PIRSF016636">
    <property type="entry name" value="AlgI_DltB"/>
    <property type="match status" value="1"/>
</dbReference>
<keyword evidence="7" id="KW-0012">Acyltransferase</keyword>
<feature type="transmembrane region" description="Helical" evidence="8">
    <location>
        <begin position="116"/>
        <end position="134"/>
    </location>
</feature>
<dbReference type="Pfam" id="PF03062">
    <property type="entry name" value="MBOAT"/>
    <property type="match status" value="1"/>
</dbReference>
<dbReference type="PANTHER" id="PTHR13285:SF18">
    <property type="entry name" value="PROTEIN-CYSTEINE N-PALMITOYLTRANSFERASE RASP"/>
    <property type="match status" value="1"/>
</dbReference>
<evidence type="ECO:0000256" key="6">
    <source>
        <dbReference type="ARBA" id="ARBA00023136"/>
    </source>
</evidence>
<proteinExistence type="inferred from homology"/>
<evidence type="ECO:0000256" key="7">
    <source>
        <dbReference type="PIRNR" id="PIRNR016636"/>
    </source>
</evidence>
<accession>A0A8I0AB61</accession>
<keyword evidence="6 7" id="KW-0472">Membrane</keyword>
<dbReference type="RefSeq" id="WP_186835342.1">
    <property type="nucleotide sequence ID" value="NZ_JACOOQ010000016.1"/>
</dbReference>
<keyword evidence="3 7" id="KW-1003">Cell membrane</keyword>
<gene>
    <name evidence="9" type="ORF">H8R92_09850</name>
</gene>
<feature type="transmembrane region" description="Helical" evidence="8">
    <location>
        <begin position="305"/>
        <end position="320"/>
    </location>
</feature>
<organism evidence="9 10">
    <name type="scientific">Clostridium lentum</name>
    <dbReference type="NCBI Taxonomy" id="2763037"/>
    <lineage>
        <taxon>Bacteria</taxon>
        <taxon>Bacillati</taxon>
        <taxon>Bacillota</taxon>
        <taxon>Clostridia</taxon>
        <taxon>Eubacteriales</taxon>
        <taxon>Clostridiaceae</taxon>
        <taxon>Clostridium</taxon>
    </lineage>
</organism>
<comment type="subcellular location">
    <subcellularLocation>
        <location evidence="1">Cell membrane</location>
        <topology evidence="1">Multi-pass membrane protein</topology>
    </subcellularLocation>
</comment>
<keyword evidence="7" id="KW-0808">Transferase</keyword>
<reference evidence="9" key="1">
    <citation type="submission" date="2020-08" db="EMBL/GenBank/DDBJ databases">
        <title>Genome public.</title>
        <authorList>
            <person name="Liu C."/>
            <person name="Sun Q."/>
        </authorList>
    </citation>
    <scope>NUCLEOTIDE SEQUENCE</scope>
    <source>
        <strain evidence="9">NSJ-42</strain>
    </source>
</reference>
<dbReference type="GO" id="GO:0016746">
    <property type="term" value="F:acyltransferase activity"/>
    <property type="evidence" value="ECO:0007669"/>
    <property type="project" value="UniProtKB-KW"/>
</dbReference>
<name>A0A8I0AB61_9CLOT</name>
<feature type="transmembrane region" description="Helical" evidence="8">
    <location>
        <begin position="394"/>
        <end position="416"/>
    </location>
</feature>